<keyword evidence="4 7" id="KW-0964">Secreted</keyword>
<evidence type="ECO:0000256" key="6">
    <source>
        <dbReference type="ARBA" id="ARBA00022801"/>
    </source>
</evidence>
<dbReference type="EMBL" id="CP003264">
    <property type="protein sequence ID" value="AFN35633.1"/>
    <property type="molecule type" value="Genomic_DNA"/>
</dbReference>
<evidence type="ECO:0000256" key="3">
    <source>
        <dbReference type="ARBA" id="ARBA00022214"/>
    </source>
</evidence>
<dbReference type="Proteomes" id="UP000003121">
    <property type="component" value="Chromosome"/>
</dbReference>
<dbReference type="Pfam" id="PF00545">
    <property type="entry name" value="Ribonuclease"/>
    <property type="match status" value="1"/>
</dbReference>
<comment type="similarity">
    <text evidence="2 7">Belongs to the ribonuclease N1/T1 family.</text>
</comment>
<organism evidence="9 10">
    <name type="scientific">Taylorella equigenitalis ATCC 35865</name>
    <dbReference type="NCBI Taxonomy" id="743973"/>
    <lineage>
        <taxon>Bacteria</taxon>
        <taxon>Pseudomonadati</taxon>
        <taxon>Pseudomonadota</taxon>
        <taxon>Betaproteobacteria</taxon>
        <taxon>Burkholderiales</taxon>
        <taxon>Alcaligenaceae</taxon>
        <taxon>Taylorella</taxon>
    </lineage>
</organism>
<reference evidence="9 10" key="1">
    <citation type="journal article" date="2012" name="Vet. Microbiol.">
        <title>Comparative genomic analyses of the Taylorellae.</title>
        <authorList>
            <person name="Hauser H."/>
            <person name="Richter D.C."/>
            <person name="van Tonder A."/>
            <person name="Clark L."/>
            <person name="Preston A."/>
        </authorList>
    </citation>
    <scope>NUCLEOTIDE SEQUENCE [LARGE SCALE GENOMIC DNA]</scope>
    <source>
        <strain evidence="9 10">ATCC 35865</strain>
    </source>
</reference>
<keyword evidence="8" id="KW-0472">Membrane</keyword>
<dbReference type="InterPro" id="IPR053753">
    <property type="entry name" value="RNase_N1/T1-like_sf"/>
</dbReference>
<keyword evidence="7" id="KW-0255">Endonuclease</keyword>
<accession>A0ABM5N9J7</accession>
<evidence type="ECO:0000256" key="1">
    <source>
        <dbReference type="ARBA" id="ARBA00004613"/>
    </source>
</evidence>
<gene>
    <name evidence="9" type="ORF">KUI_0547</name>
</gene>
<keyword evidence="10" id="KW-1185">Reference proteome</keyword>
<evidence type="ECO:0000256" key="5">
    <source>
        <dbReference type="ARBA" id="ARBA00022722"/>
    </source>
</evidence>
<keyword evidence="8" id="KW-0812">Transmembrane</keyword>
<evidence type="ECO:0000256" key="2">
    <source>
        <dbReference type="ARBA" id="ARBA00009006"/>
    </source>
</evidence>
<proteinExistence type="inferred from homology"/>
<dbReference type="Gene3D" id="3.40.20.20">
    <property type="match status" value="2"/>
</dbReference>
<evidence type="ECO:0000313" key="10">
    <source>
        <dbReference type="Proteomes" id="UP000003121"/>
    </source>
</evidence>
<feature type="transmembrane region" description="Helical" evidence="8">
    <location>
        <begin position="12"/>
        <end position="28"/>
    </location>
</feature>
<evidence type="ECO:0000256" key="4">
    <source>
        <dbReference type="ARBA" id="ARBA00022525"/>
    </source>
</evidence>
<sequence>MHKRNTRKKSYFYFTLIVMSLITIWSFIKFGKTSADVAIQNIDSCEVVIPEWIKANLKNNLDSNQVIEIVRNLDEEGTLPNYYVTKREARALGWTPGRAFNEIENLKGKSIGGDHFGDFEKRLPRGRWKEADLEYKGEKRNAKRILFNNNGRKFVTIDHYETFVEVPKCK</sequence>
<comment type="subcellular location">
    <subcellularLocation>
        <location evidence="1 7">Secreted</location>
    </subcellularLocation>
</comment>
<evidence type="ECO:0000313" key="9">
    <source>
        <dbReference type="EMBL" id="AFN35633.1"/>
    </source>
</evidence>
<dbReference type="PIRSF" id="PIRSF001013">
    <property type="entry name" value="Barnase"/>
    <property type="match status" value="1"/>
</dbReference>
<dbReference type="InterPro" id="IPR001887">
    <property type="entry name" value="Barnase"/>
</dbReference>
<keyword evidence="5 7" id="KW-0540">Nuclease</keyword>
<dbReference type="InterPro" id="IPR016191">
    <property type="entry name" value="Ribonuclease/ribotoxin"/>
</dbReference>
<name>A0ABM5N9J7_9BURK</name>
<keyword evidence="8" id="KW-1133">Transmembrane helix</keyword>
<protein>
    <recommendedName>
        <fullName evidence="3 7">Ribonuclease</fullName>
        <ecNumber evidence="7">3.1.27.-</ecNumber>
    </recommendedName>
</protein>
<dbReference type="EC" id="3.1.27.-" evidence="7"/>
<dbReference type="SUPFAM" id="SSF53933">
    <property type="entry name" value="Microbial ribonucleases"/>
    <property type="match status" value="1"/>
</dbReference>
<keyword evidence="6 7" id="KW-0378">Hydrolase</keyword>
<evidence type="ECO:0000256" key="8">
    <source>
        <dbReference type="SAM" id="Phobius"/>
    </source>
</evidence>
<dbReference type="InterPro" id="IPR000026">
    <property type="entry name" value="N1-like"/>
</dbReference>
<evidence type="ECO:0000256" key="7">
    <source>
        <dbReference type="PIRNR" id="PIRNR001013"/>
    </source>
</evidence>